<dbReference type="AlphaFoldDB" id="A0A9X0A6Q7"/>
<accession>A0A9X0A6Q7</accession>
<dbReference type="Proteomes" id="UP001163046">
    <property type="component" value="Unassembled WGS sequence"/>
</dbReference>
<name>A0A9X0A6Q7_9CNID</name>
<sequence>MCKYPKELNPFGASTNSDEEGSVGEETSKGVLEKEADMQEKHSADDMLSQDSAPSSSGRRKRRKKGRKKKAKCPTYPQKETYDEQRSLSSGSASQPSDKETPAQDLEVSGSRCTSKDQSDGGEDSINNSDTMIAVYDCGDDERGAVPVKTPLVQGEQVLKKANPYAAGKHNDQEDQVESDLSTKGKEGEADDGPCSTPELEPSASEYVPSDKARCIPGEASSSDKETRVEQDPETSTSISKVASVHHLVAKELQVSTPILEEDSEKEHIQEKQSENETALSAYVEDEMKLVQDETTSLERVSFKLELEMQDAMKTKELIFRFRFPCSILKTKE</sequence>
<dbReference type="EMBL" id="MU825396">
    <property type="protein sequence ID" value="KAJ7394476.1"/>
    <property type="molecule type" value="Genomic_DNA"/>
</dbReference>
<feature type="compositionally biased region" description="Basic and acidic residues" evidence="1">
    <location>
        <begin position="26"/>
        <end position="45"/>
    </location>
</feature>
<reference evidence="2" key="1">
    <citation type="submission" date="2023-01" db="EMBL/GenBank/DDBJ databases">
        <title>Genome assembly of the deep-sea coral Lophelia pertusa.</title>
        <authorList>
            <person name="Herrera S."/>
            <person name="Cordes E."/>
        </authorList>
    </citation>
    <scope>NUCLEOTIDE SEQUENCE</scope>
    <source>
        <strain evidence="2">USNM1676648</strain>
        <tissue evidence="2">Polyp</tissue>
    </source>
</reference>
<feature type="compositionally biased region" description="Basic and acidic residues" evidence="1">
    <location>
        <begin position="265"/>
        <end position="275"/>
    </location>
</feature>
<feature type="compositionally biased region" description="Basic and acidic residues" evidence="1">
    <location>
        <begin position="222"/>
        <end position="231"/>
    </location>
</feature>
<feature type="region of interest" description="Disordered" evidence="1">
    <location>
        <begin position="257"/>
        <end position="278"/>
    </location>
</feature>
<evidence type="ECO:0000256" key="1">
    <source>
        <dbReference type="SAM" id="MobiDB-lite"/>
    </source>
</evidence>
<feature type="compositionally biased region" description="Basic residues" evidence="1">
    <location>
        <begin position="58"/>
        <end position="72"/>
    </location>
</feature>
<proteinExistence type="predicted"/>
<comment type="caution">
    <text evidence="2">The sequence shown here is derived from an EMBL/GenBank/DDBJ whole genome shotgun (WGS) entry which is preliminary data.</text>
</comment>
<keyword evidence="3" id="KW-1185">Reference proteome</keyword>
<feature type="region of interest" description="Disordered" evidence="1">
    <location>
        <begin position="1"/>
        <end position="241"/>
    </location>
</feature>
<evidence type="ECO:0000313" key="2">
    <source>
        <dbReference type="EMBL" id="KAJ7394476.1"/>
    </source>
</evidence>
<evidence type="ECO:0000313" key="3">
    <source>
        <dbReference type="Proteomes" id="UP001163046"/>
    </source>
</evidence>
<protein>
    <submittedName>
        <fullName evidence="2">Uncharacterized protein</fullName>
    </submittedName>
</protein>
<organism evidence="2 3">
    <name type="scientific">Desmophyllum pertusum</name>
    <dbReference type="NCBI Taxonomy" id="174260"/>
    <lineage>
        <taxon>Eukaryota</taxon>
        <taxon>Metazoa</taxon>
        <taxon>Cnidaria</taxon>
        <taxon>Anthozoa</taxon>
        <taxon>Hexacorallia</taxon>
        <taxon>Scleractinia</taxon>
        <taxon>Caryophylliina</taxon>
        <taxon>Caryophylliidae</taxon>
        <taxon>Desmophyllum</taxon>
    </lineage>
</organism>
<feature type="compositionally biased region" description="Polar residues" evidence="1">
    <location>
        <begin position="87"/>
        <end position="96"/>
    </location>
</feature>
<gene>
    <name evidence="2" type="ORF">OS493_000287</name>
</gene>